<protein>
    <submittedName>
        <fullName evidence="1">Uncharacterized protein</fullName>
    </submittedName>
</protein>
<reference evidence="1" key="1">
    <citation type="submission" date="2022-02" db="EMBL/GenBank/DDBJ databases">
        <title>Plant Genome Project.</title>
        <authorList>
            <person name="Zhang R.-G."/>
        </authorList>
    </citation>
    <scope>NUCLEOTIDE SEQUENCE</scope>
    <source>
        <strain evidence="1">AT1</strain>
    </source>
</reference>
<evidence type="ECO:0000313" key="2">
    <source>
        <dbReference type="Proteomes" id="UP001062846"/>
    </source>
</evidence>
<evidence type="ECO:0000313" key="1">
    <source>
        <dbReference type="EMBL" id="KAI8527360.1"/>
    </source>
</evidence>
<comment type="caution">
    <text evidence="1">The sequence shown here is derived from an EMBL/GenBank/DDBJ whole genome shotgun (WGS) entry which is preliminary data.</text>
</comment>
<dbReference type="Proteomes" id="UP001062846">
    <property type="component" value="Chromosome 12"/>
</dbReference>
<gene>
    <name evidence="1" type="ORF">RHMOL_Rhmol12G0068800</name>
</gene>
<keyword evidence="2" id="KW-1185">Reference proteome</keyword>
<name>A0ACC0LFF5_RHOML</name>
<accession>A0ACC0LFF5</accession>
<dbReference type="EMBL" id="CM046399">
    <property type="protein sequence ID" value="KAI8527360.1"/>
    <property type="molecule type" value="Genomic_DNA"/>
</dbReference>
<sequence>MMAMKGSRSSIRQIEKVISTLTVDSLTILRIQVLLRILPWPMDSIPRTTMRYYSIVFRSLYNEMSL</sequence>
<organism evidence="1 2">
    <name type="scientific">Rhododendron molle</name>
    <name type="common">Chinese azalea</name>
    <name type="synonym">Azalea mollis</name>
    <dbReference type="NCBI Taxonomy" id="49168"/>
    <lineage>
        <taxon>Eukaryota</taxon>
        <taxon>Viridiplantae</taxon>
        <taxon>Streptophyta</taxon>
        <taxon>Embryophyta</taxon>
        <taxon>Tracheophyta</taxon>
        <taxon>Spermatophyta</taxon>
        <taxon>Magnoliopsida</taxon>
        <taxon>eudicotyledons</taxon>
        <taxon>Gunneridae</taxon>
        <taxon>Pentapetalae</taxon>
        <taxon>asterids</taxon>
        <taxon>Ericales</taxon>
        <taxon>Ericaceae</taxon>
        <taxon>Ericoideae</taxon>
        <taxon>Rhodoreae</taxon>
        <taxon>Rhododendron</taxon>
    </lineage>
</organism>
<proteinExistence type="predicted"/>